<keyword evidence="4" id="KW-1185">Reference proteome</keyword>
<evidence type="ECO:0000259" key="2">
    <source>
        <dbReference type="Pfam" id="PF13038"/>
    </source>
</evidence>
<dbReference type="AlphaFoldDB" id="G5JMA8"/>
<protein>
    <recommendedName>
        <fullName evidence="2">DUF3899 domain-containing protein</fullName>
    </recommendedName>
</protein>
<sequence length="123" mass="14341">MLKNLILILFTPIISAIFWLFGQHDVISFINILFYVSLLIFIISFGILIVQEGILDATSYGFRRLKYQMSSAKKKQTLADDDFFNPRHIKKEHYIVSSWIYALIIINFSYFIISILVSILLSK</sequence>
<proteinExistence type="predicted"/>
<keyword evidence="1" id="KW-0812">Transmembrane</keyword>
<evidence type="ECO:0000256" key="1">
    <source>
        <dbReference type="SAM" id="Phobius"/>
    </source>
</evidence>
<dbReference type="PATRIC" id="fig|911238.3.peg.2332"/>
<feature type="transmembrane region" description="Helical" evidence="1">
    <location>
        <begin position="6"/>
        <end position="22"/>
    </location>
</feature>
<gene>
    <name evidence="3" type="ORF">SS7213T_13167</name>
</gene>
<evidence type="ECO:0000313" key="3">
    <source>
        <dbReference type="EMBL" id="EHJ06667.1"/>
    </source>
</evidence>
<reference evidence="3 4" key="1">
    <citation type="journal article" date="2012" name="BMC Genomics">
        <title>Comparative genomic analysis of the genus Staphylococcus including Staphylococcus aureus and its newly described sister species Staphylococcus simiae.</title>
        <authorList>
            <person name="Suzuki H."/>
            <person name="Lefebure T."/>
            <person name="Pavinski Bitar P."/>
            <person name="Stanhope M.J."/>
        </authorList>
    </citation>
    <scope>NUCLEOTIDE SEQUENCE [LARGE SCALE GENOMIC DNA]</scope>
    <source>
        <strain evidence="3 4">CCM 7213</strain>
    </source>
</reference>
<comment type="caution">
    <text evidence="3">The sequence shown here is derived from an EMBL/GenBank/DDBJ whole genome shotgun (WGS) entry which is preliminary data.</text>
</comment>
<dbReference type="OrthoDB" id="2414433at2"/>
<organism evidence="3 4">
    <name type="scientific">Staphylococcus simiae CCM 7213 = CCUG 51256</name>
    <dbReference type="NCBI Taxonomy" id="911238"/>
    <lineage>
        <taxon>Bacteria</taxon>
        <taxon>Bacillati</taxon>
        <taxon>Bacillota</taxon>
        <taxon>Bacilli</taxon>
        <taxon>Bacillales</taxon>
        <taxon>Staphylococcaceae</taxon>
        <taxon>Staphylococcus</taxon>
    </lineage>
</organism>
<feature type="domain" description="DUF3899" evidence="2">
    <location>
        <begin position="30"/>
        <end position="118"/>
    </location>
</feature>
<dbReference type="EMBL" id="AEUN01000558">
    <property type="protein sequence ID" value="EHJ06667.1"/>
    <property type="molecule type" value="Genomic_DNA"/>
</dbReference>
<feature type="transmembrane region" description="Helical" evidence="1">
    <location>
        <begin position="99"/>
        <end position="121"/>
    </location>
</feature>
<feature type="transmembrane region" description="Helical" evidence="1">
    <location>
        <begin position="29"/>
        <end position="50"/>
    </location>
</feature>
<accession>G5JMA8</accession>
<dbReference type="Pfam" id="PF13038">
    <property type="entry name" value="DUF3899"/>
    <property type="match status" value="1"/>
</dbReference>
<evidence type="ECO:0000313" key="4">
    <source>
        <dbReference type="Proteomes" id="UP000005413"/>
    </source>
</evidence>
<dbReference type="InterPro" id="IPR025007">
    <property type="entry name" value="DUF3899"/>
</dbReference>
<keyword evidence="1" id="KW-1133">Transmembrane helix</keyword>
<dbReference type="RefSeq" id="WP_002465306.1">
    <property type="nucleotide sequence ID" value="NZ_AEUN01000558.1"/>
</dbReference>
<name>G5JMA8_9STAP</name>
<dbReference type="Proteomes" id="UP000005413">
    <property type="component" value="Unassembled WGS sequence"/>
</dbReference>
<keyword evidence="1" id="KW-0472">Membrane</keyword>